<dbReference type="Proteomes" id="UP001168528">
    <property type="component" value="Unassembled WGS sequence"/>
</dbReference>
<proteinExistence type="predicted"/>
<comment type="caution">
    <text evidence="1">The sequence shown here is derived from an EMBL/GenBank/DDBJ whole genome shotgun (WGS) entry which is preliminary data.</text>
</comment>
<dbReference type="EMBL" id="JAUKPO010000017">
    <property type="protein sequence ID" value="MDO1449181.1"/>
    <property type="molecule type" value="Genomic_DNA"/>
</dbReference>
<keyword evidence="2" id="KW-1185">Reference proteome</keyword>
<dbReference type="RefSeq" id="WP_302039984.1">
    <property type="nucleotide sequence ID" value="NZ_JAUKPO010000017.1"/>
</dbReference>
<evidence type="ECO:0000313" key="1">
    <source>
        <dbReference type="EMBL" id="MDO1449181.1"/>
    </source>
</evidence>
<gene>
    <name evidence="1" type="ORF">Q0590_23090</name>
</gene>
<evidence type="ECO:0000313" key="2">
    <source>
        <dbReference type="Proteomes" id="UP001168528"/>
    </source>
</evidence>
<accession>A0ABT8RAQ6</accession>
<reference evidence="1" key="1">
    <citation type="submission" date="2023-07" db="EMBL/GenBank/DDBJ databases">
        <title>The genome sequence of Rhodocytophaga aerolata KACC 12507.</title>
        <authorList>
            <person name="Zhang X."/>
        </authorList>
    </citation>
    <scope>NUCLEOTIDE SEQUENCE</scope>
    <source>
        <strain evidence="1">KACC 12507</strain>
    </source>
</reference>
<protein>
    <submittedName>
        <fullName evidence="1">Uncharacterized protein</fullName>
    </submittedName>
</protein>
<name>A0ABT8RAQ6_9BACT</name>
<sequence length="440" mass="48627">MKKLLLIVLFSFFHQVLFSQDIRIYHGEISESVFLKQNDKLENSSRESVKITRGVNGIVTIHILNPNPFFYNYEIKTEDVDIKDDYSDQFAELVKLINALPDVSNLLANSIPVPAAVGGGPSSFDIYKTYLVLLNTDLTNAKSFIEASDRPETVEEALKRVSNNAGYGFRAAVAKIQQNLPSVKGRFNSKSLEKDLNDILEQAVSDGTFDASLTLGGDATLIALFKSAFLGLNNQLATAVKEILKVTEKDRIIRFTVPVKDNKQTNVKLIITKINAEANTVRELLNEEVAAILPLYVRKRFEIVPVVNLVFQANRQKFSIENNLVRSVSDDDAKFNIGAMALMNFASFGEFKEYGVGFGIGYSIQPNGKASSFFAIPSLSYKDIVRFGFGFGYNLSPVGLTNGAKVDAPLPPNISNIEDVIDYQRKPAVVFTIAIAGIKL</sequence>
<organism evidence="1 2">
    <name type="scientific">Rhodocytophaga aerolata</name>
    <dbReference type="NCBI Taxonomy" id="455078"/>
    <lineage>
        <taxon>Bacteria</taxon>
        <taxon>Pseudomonadati</taxon>
        <taxon>Bacteroidota</taxon>
        <taxon>Cytophagia</taxon>
        <taxon>Cytophagales</taxon>
        <taxon>Rhodocytophagaceae</taxon>
        <taxon>Rhodocytophaga</taxon>
    </lineage>
</organism>